<dbReference type="GO" id="GO:0046983">
    <property type="term" value="F:protein dimerization activity"/>
    <property type="evidence" value="ECO:0007669"/>
    <property type="project" value="InterPro"/>
</dbReference>
<dbReference type="Pfam" id="PF07730">
    <property type="entry name" value="HisKA_3"/>
    <property type="match status" value="1"/>
</dbReference>
<feature type="transmembrane region" description="Helical" evidence="10">
    <location>
        <begin position="169"/>
        <end position="192"/>
    </location>
</feature>
<feature type="domain" description="Histidine kinase/HSP90-like ATPase" evidence="11">
    <location>
        <begin position="333"/>
        <end position="426"/>
    </location>
</feature>
<proteinExistence type="predicted"/>
<evidence type="ECO:0000313" key="13">
    <source>
        <dbReference type="Proteomes" id="UP000199323"/>
    </source>
</evidence>
<keyword evidence="8" id="KW-0902">Two-component regulatory system</keyword>
<feature type="transmembrane region" description="Helical" evidence="10">
    <location>
        <begin position="99"/>
        <end position="118"/>
    </location>
</feature>
<evidence type="ECO:0000256" key="2">
    <source>
        <dbReference type="ARBA" id="ARBA00012438"/>
    </source>
</evidence>
<dbReference type="GO" id="GO:0000155">
    <property type="term" value="F:phosphorelay sensor kinase activity"/>
    <property type="evidence" value="ECO:0007669"/>
    <property type="project" value="InterPro"/>
</dbReference>
<dbReference type="EMBL" id="FONG01000015">
    <property type="protein sequence ID" value="SFF46479.1"/>
    <property type="molecule type" value="Genomic_DNA"/>
</dbReference>
<gene>
    <name evidence="12" type="ORF">SAMN05216251_11533</name>
</gene>
<evidence type="ECO:0000256" key="4">
    <source>
        <dbReference type="ARBA" id="ARBA00022679"/>
    </source>
</evidence>
<dbReference type="Gene3D" id="3.30.565.10">
    <property type="entry name" value="Histidine kinase-like ATPase, C-terminal domain"/>
    <property type="match status" value="1"/>
</dbReference>
<evidence type="ECO:0000256" key="6">
    <source>
        <dbReference type="ARBA" id="ARBA00022777"/>
    </source>
</evidence>
<evidence type="ECO:0000259" key="11">
    <source>
        <dbReference type="SMART" id="SM00387"/>
    </source>
</evidence>
<evidence type="ECO:0000256" key="8">
    <source>
        <dbReference type="ARBA" id="ARBA00023012"/>
    </source>
</evidence>
<dbReference type="GO" id="GO:0016020">
    <property type="term" value="C:membrane"/>
    <property type="evidence" value="ECO:0007669"/>
    <property type="project" value="InterPro"/>
</dbReference>
<evidence type="ECO:0000256" key="1">
    <source>
        <dbReference type="ARBA" id="ARBA00000085"/>
    </source>
</evidence>
<keyword evidence="10" id="KW-0812">Transmembrane</keyword>
<feature type="region of interest" description="Disordered" evidence="9">
    <location>
        <begin position="438"/>
        <end position="462"/>
    </location>
</feature>
<keyword evidence="4" id="KW-0808">Transferase</keyword>
<organism evidence="12 13">
    <name type="scientific">Actinacidiphila alni</name>
    <dbReference type="NCBI Taxonomy" id="380248"/>
    <lineage>
        <taxon>Bacteria</taxon>
        <taxon>Bacillati</taxon>
        <taxon>Actinomycetota</taxon>
        <taxon>Actinomycetes</taxon>
        <taxon>Kitasatosporales</taxon>
        <taxon>Streptomycetaceae</taxon>
        <taxon>Actinacidiphila</taxon>
    </lineage>
</organism>
<dbReference type="InterPro" id="IPR011712">
    <property type="entry name" value="Sig_transdc_His_kin_sub3_dim/P"/>
</dbReference>
<name>A0A1I2IWA8_9ACTN</name>
<keyword evidence="7" id="KW-0067">ATP-binding</keyword>
<dbReference type="SUPFAM" id="SSF55874">
    <property type="entry name" value="ATPase domain of HSP90 chaperone/DNA topoisomerase II/histidine kinase"/>
    <property type="match status" value="1"/>
</dbReference>
<sequence length="462" mass="47348">MTTSTAAAPSGSSFAPEALLGGAGRRSDLLIIRMLRRVMQVDRNLPWARRLGVTLFCALIGIPALSDAGADGGPGVPVLLALTVAFCVPLLWRQQRPIAVFAVTSAVSAVALALDAHTGSEVARVVALLNVGRAGRPVQLAVCLGIAVAQTAVSVAVSGEAENTSLQTWVVALVQAALVVAVAAAGLVVRVVNAYISALHERAVQLEVERDQRARLAAAAERARVAREMHDILGHTLAVIVGLANGAAGLTEAKPERGAETLRIIADSGRGALAELRRLLAVIGDDDRAAAEGTPLAPQPGFRDLDALLERVRAAGPAVTLHTEGAWADLPSGLQLAVYRVLQEALTNTLKHAAAGTAVRITLAADGAAVRLTVEDGGPARTARPNDEGRGLVGMRERAALYGGTVTAGPNDRGGWTVRARFLMATTSAAASAIATATGMVSPPSSTASASTASASTEKRPS</sequence>
<feature type="transmembrane region" description="Helical" evidence="10">
    <location>
        <begin position="47"/>
        <end position="66"/>
    </location>
</feature>
<dbReference type="PANTHER" id="PTHR24421:SF10">
    <property type="entry name" value="NITRATE_NITRITE SENSOR PROTEIN NARQ"/>
    <property type="match status" value="1"/>
</dbReference>
<protein>
    <recommendedName>
        <fullName evidence="2">histidine kinase</fullName>
        <ecNumber evidence="2">2.7.13.3</ecNumber>
    </recommendedName>
</protein>
<dbReference type="GO" id="GO:0005524">
    <property type="term" value="F:ATP binding"/>
    <property type="evidence" value="ECO:0007669"/>
    <property type="project" value="UniProtKB-KW"/>
</dbReference>
<dbReference type="Proteomes" id="UP000199323">
    <property type="component" value="Unassembled WGS sequence"/>
</dbReference>
<dbReference type="Pfam" id="PF02518">
    <property type="entry name" value="HATPase_c"/>
    <property type="match status" value="1"/>
</dbReference>
<evidence type="ECO:0000256" key="5">
    <source>
        <dbReference type="ARBA" id="ARBA00022741"/>
    </source>
</evidence>
<dbReference type="CDD" id="cd16917">
    <property type="entry name" value="HATPase_UhpB-NarQ-NarX-like"/>
    <property type="match status" value="1"/>
</dbReference>
<keyword evidence="3" id="KW-0597">Phosphoprotein</keyword>
<keyword evidence="10" id="KW-1133">Transmembrane helix</keyword>
<evidence type="ECO:0000256" key="3">
    <source>
        <dbReference type="ARBA" id="ARBA00022553"/>
    </source>
</evidence>
<evidence type="ECO:0000256" key="10">
    <source>
        <dbReference type="SAM" id="Phobius"/>
    </source>
</evidence>
<dbReference type="PANTHER" id="PTHR24421">
    <property type="entry name" value="NITRATE/NITRITE SENSOR PROTEIN NARX-RELATED"/>
    <property type="match status" value="1"/>
</dbReference>
<dbReference type="Gene3D" id="1.20.5.1930">
    <property type="match status" value="1"/>
</dbReference>
<feature type="transmembrane region" description="Helical" evidence="10">
    <location>
        <begin position="138"/>
        <end position="157"/>
    </location>
</feature>
<dbReference type="STRING" id="380248.SAMN05216251_11533"/>
<feature type="compositionally biased region" description="Low complexity" evidence="9">
    <location>
        <begin position="438"/>
        <end position="456"/>
    </location>
</feature>
<dbReference type="SMART" id="SM00387">
    <property type="entry name" value="HATPase_c"/>
    <property type="match status" value="1"/>
</dbReference>
<dbReference type="InterPro" id="IPR050482">
    <property type="entry name" value="Sensor_HK_TwoCompSys"/>
</dbReference>
<reference evidence="12 13" key="1">
    <citation type="submission" date="2016-10" db="EMBL/GenBank/DDBJ databases">
        <authorList>
            <person name="de Groot N.N."/>
        </authorList>
    </citation>
    <scope>NUCLEOTIDE SEQUENCE [LARGE SCALE GENOMIC DNA]</scope>
    <source>
        <strain evidence="12 13">CGMCC 4.3510</strain>
    </source>
</reference>
<evidence type="ECO:0000256" key="7">
    <source>
        <dbReference type="ARBA" id="ARBA00022840"/>
    </source>
</evidence>
<evidence type="ECO:0000256" key="9">
    <source>
        <dbReference type="SAM" id="MobiDB-lite"/>
    </source>
</evidence>
<dbReference type="AlphaFoldDB" id="A0A1I2IWA8"/>
<keyword evidence="5" id="KW-0547">Nucleotide-binding</keyword>
<keyword evidence="10" id="KW-0472">Membrane</keyword>
<evidence type="ECO:0000313" key="12">
    <source>
        <dbReference type="EMBL" id="SFF46479.1"/>
    </source>
</evidence>
<feature type="transmembrane region" description="Helical" evidence="10">
    <location>
        <begin position="72"/>
        <end position="92"/>
    </location>
</feature>
<dbReference type="InterPro" id="IPR003594">
    <property type="entry name" value="HATPase_dom"/>
</dbReference>
<dbReference type="RefSeq" id="WP_245796253.1">
    <property type="nucleotide sequence ID" value="NZ_FONG01000015.1"/>
</dbReference>
<dbReference type="EC" id="2.7.13.3" evidence="2"/>
<accession>A0A1I2IWA8</accession>
<comment type="catalytic activity">
    <reaction evidence="1">
        <text>ATP + protein L-histidine = ADP + protein N-phospho-L-histidine.</text>
        <dbReference type="EC" id="2.7.13.3"/>
    </reaction>
</comment>
<keyword evidence="6 12" id="KW-0418">Kinase</keyword>
<dbReference type="InterPro" id="IPR036890">
    <property type="entry name" value="HATPase_C_sf"/>
</dbReference>
<keyword evidence="13" id="KW-1185">Reference proteome</keyword>